<accession>A0ABX9QRA5</accession>
<dbReference type="RefSeq" id="WP_120582547.1">
    <property type="nucleotide sequence ID" value="NZ_RAWI01000005.1"/>
</dbReference>
<dbReference type="EMBL" id="RAWI01000005">
    <property type="protein sequence ID" value="RKI17132.1"/>
    <property type="molecule type" value="Genomic_DNA"/>
</dbReference>
<evidence type="ECO:0008006" key="4">
    <source>
        <dbReference type="Google" id="ProtNLM"/>
    </source>
</evidence>
<keyword evidence="3" id="KW-1185">Reference proteome</keyword>
<reference evidence="2 3" key="1">
    <citation type="submission" date="2018-09" db="EMBL/GenBank/DDBJ databases">
        <authorList>
            <person name="Livingstone P.G."/>
            <person name="Whitworth D.E."/>
        </authorList>
    </citation>
    <scope>NUCLEOTIDE SEQUENCE [LARGE SCALE GENOMIC DNA]</scope>
    <source>
        <strain evidence="2 3">CA031B</strain>
    </source>
</reference>
<evidence type="ECO:0000313" key="3">
    <source>
        <dbReference type="Proteomes" id="UP000278907"/>
    </source>
</evidence>
<feature type="region of interest" description="Disordered" evidence="1">
    <location>
        <begin position="130"/>
        <end position="151"/>
    </location>
</feature>
<gene>
    <name evidence="2" type="ORF">D7Y13_01500</name>
</gene>
<dbReference type="Gene3D" id="1.10.10.60">
    <property type="entry name" value="Homeodomain-like"/>
    <property type="match status" value="1"/>
</dbReference>
<evidence type="ECO:0000256" key="1">
    <source>
        <dbReference type="SAM" id="MobiDB-lite"/>
    </source>
</evidence>
<sequence length="151" mass="16834">MARPSKLTPEVQALICGHLERGLFRRAVAGLVGINEQTLSRWFHRGAGEERGVYRDFHLAVSAAEARFMQSATDMLMAAAAHNPKHVQWLLSRRFPELYGRRDNVEEKAPEDKAADEVALRELLMERLGRFLPDAPEPKADASEAGSDDAP</sequence>
<evidence type="ECO:0000313" key="2">
    <source>
        <dbReference type="EMBL" id="RKI17132.1"/>
    </source>
</evidence>
<organism evidence="2 3">
    <name type="scientific">Corallococcus praedator</name>
    <dbReference type="NCBI Taxonomy" id="2316724"/>
    <lineage>
        <taxon>Bacteria</taxon>
        <taxon>Pseudomonadati</taxon>
        <taxon>Myxococcota</taxon>
        <taxon>Myxococcia</taxon>
        <taxon>Myxococcales</taxon>
        <taxon>Cystobacterineae</taxon>
        <taxon>Myxococcaceae</taxon>
        <taxon>Corallococcus</taxon>
    </lineage>
</organism>
<comment type="caution">
    <text evidence="2">The sequence shown here is derived from an EMBL/GenBank/DDBJ whole genome shotgun (WGS) entry which is preliminary data.</text>
</comment>
<dbReference type="Proteomes" id="UP000278907">
    <property type="component" value="Unassembled WGS sequence"/>
</dbReference>
<protein>
    <recommendedName>
        <fullName evidence="4">Homeodomain phBC6A51-type domain-containing protein</fullName>
    </recommendedName>
</protein>
<proteinExistence type="predicted"/>
<name>A0ABX9QRA5_9BACT</name>